<organism evidence="1">
    <name type="scientific">uncultured Caudovirales phage</name>
    <dbReference type="NCBI Taxonomy" id="2100421"/>
    <lineage>
        <taxon>Viruses</taxon>
        <taxon>Duplodnaviria</taxon>
        <taxon>Heunggongvirae</taxon>
        <taxon>Uroviricota</taxon>
        <taxon>Caudoviricetes</taxon>
        <taxon>Peduoviridae</taxon>
        <taxon>Maltschvirus</taxon>
        <taxon>Maltschvirus maltsch</taxon>
    </lineage>
</organism>
<proteinExistence type="predicted"/>
<name>A0A6J5LEX9_9CAUD</name>
<evidence type="ECO:0000313" key="1">
    <source>
        <dbReference type="EMBL" id="CAB4133228.1"/>
    </source>
</evidence>
<gene>
    <name evidence="1" type="ORF">UFOVP250_77</name>
</gene>
<accession>A0A6J5LEX9</accession>
<sequence>MSLDNEEKINFVKLSALSPIGQFEINRAGTNIWEVVNDVVTINTRQVYVVPKGESAFSKKGRWISSDDGDICVCFQ</sequence>
<dbReference type="EMBL" id="LR796270">
    <property type="protein sequence ID" value="CAB4133228.1"/>
    <property type="molecule type" value="Genomic_DNA"/>
</dbReference>
<reference evidence="1" key="1">
    <citation type="submission" date="2020-04" db="EMBL/GenBank/DDBJ databases">
        <authorList>
            <person name="Chiriac C."/>
            <person name="Salcher M."/>
            <person name="Ghai R."/>
            <person name="Kavagutti S V."/>
        </authorList>
    </citation>
    <scope>NUCLEOTIDE SEQUENCE</scope>
</reference>
<protein>
    <submittedName>
        <fullName evidence="1">Uncharacterized protein</fullName>
    </submittedName>
</protein>